<evidence type="ECO:0000259" key="6">
    <source>
        <dbReference type="Pfam" id="PF08281"/>
    </source>
</evidence>
<evidence type="ECO:0000313" key="8">
    <source>
        <dbReference type="Proteomes" id="UP001651880"/>
    </source>
</evidence>
<dbReference type="PANTHER" id="PTHR43133">
    <property type="entry name" value="RNA POLYMERASE ECF-TYPE SIGMA FACTO"/>
    <property type="match status" value="1"/>
</dbReference>
<gene>
    <name evidence="7" type="ORF">LJD61_02560</name>
</gene>
<evidence type="ECO:0000256" key="1">
    <source>
        <dbReference type="ARBA" id="ARBA00010641"/>
    </source>
</evidence>
<keyword evidence="8" id="KW-1185">Reference proteome</keyword>
<evidence type="ECO:0000256" key="4">
    <source>
        <dbReference type="ARBA" id="ARBA00023125"/>
    </source>
</evidence>
<evidence type="ECO:0000256" key="3">
    <source>
        <dbReference type="ARBA" id="ARBA00023082"/>
    </source>
</evidence>
<dbReference type="SUPFAM" id="SSF88946">
    <property type="entry name" value="Sigma2 domain of RNA polymerase sigma factors"/>
    <property type="match status" value="1"/>
</dbReference>
<dbReference type="NCBIfam" id="TIGR02937">
    <property type="entry name" value="sigma70-ECF"/>
    <property type="match status" value="1"/>
</dbReference>
<keyword evidence="3" id="KW-0731">Sigma factor</keyword>
<dbReference type="Gene3D" id="1.10.1740.10">
    <property type="match status" value="1"/>
</dbReference>
<accession>A0ABT1NBD2</accession>
<keyword evidence="5" id="KW-0804">Transcription</keyword>
<evidence type="ECO:0000256" key="5">
    <source>
        <dbReference type="ARBA" id="ARBA00023163"/>
    </source>
</evidence>
<dbReference type="InterPro" id="IPR013324">
    <property type="entry name" value="RNA_pol_sigma_r3/r4-like"/>
</dbReference>
<dbReference type="EMBL" id="JAJEKE010000001">
    <property type="protein sequence ID" value="MCQ1528431.1"/>
    <property type="molecule type" value="Genomic_DNA"/>
</dbReference>
<feature type="domain" description="RNA polymerase sigma factor 70 region 4 type 2" evidence="6">
    <location>
        <begin position="121"/>
        <end position="172"/>
    </location>
</feature>
<dbReference type="Proteomes" id="UP001651880">
    <property type="component" value="Unassembled WGS sequence"/>
</dbReference>
<organism evidence="7 8">
    <name type="scientific">Lutispora saccharofermentans</name>
    <dbReference type="NCBI Taxonomy" id="3024236"/>
    <lineage>
        <taxon>Bacteria</taxon>
        <taxon>Bacillati</taxon>
        <taxon>Bacillota</taxon>
        <taxon>Clostridia</taxon>
        <taxon>Lutisporales</taxon>
        <taxon>Lutisporaceae</taxon>
        <taxon>Lutispora</taxon>
    </lineage>
</organism>
<comment type="caution">
    <text evidence="7">The sequence shown here is derived from an EMBL/GenBank/DDBJ whole genome shotgun (WGS) entry which is preliminary data.</text>
</comment>
<name>A0ABT1NBD2_9FIRM</name>
<dbReference type="InterPro" id="IPR013249">
    <property type="entry name" value="RNA_pol_sigma70_r4_t2"/>
</dbReference>
<evidence type="ECO:0000256" key="2">
    <source>
        <dbReference type="ARBA" id="ARBA00023015"/>
    </source>
</evidence>
<dbReference type="RefSeq" id="WP_255225912.1">
    <property type="nucleotide sequence ID" value="NZ_JAJEKE010000001.1"/>
</dbReference>
<keyword evidence="2" id="KW-0805">Transcription regulation</keyword>
<dbReference type="SUPFAM" id="SSF88659">
    <property type="entry name" value="Sigma3 and sigma4 domains of RNA polymerase sigma factors"/>
    <property type="match status" value="1"/>
</dbReference>
<dbReference type="Pfam" id="PF08281">
    <property type="entry name" value="Sigma70_r4_2"/>
    <property type="match status" value="1"/>
</dbReference>
<dbReference type="InterPro" id="IPR014284">
    <property type="entry name" value="RNA_pol_sigma-70_dom"/>
</dbReference>
<protein>
    <submittedName>
        <fullName evidence="7">Sigma-70 family RNA polymerase sigma factor</fullName>
    </submittedName>
</protein>
<proteinExistence type="inferred from homology"/>
<dbReference type="Gene3D" id="1.10.10.10">
    <property type="entry name" value="Winged helix-like DNA-binding domain superfamily/Winged helix DNA-binding domain"/>
    <property type="match status" value="1"/>
</dbReference>
<comment type="similarity">
    <text evidence="1">Belongs to the sigma-70 factor family. ECF subfamily.</text>
</comment>
<evidence type="ECO:0000313" key="7">
    <source>
        <dbReference type="EMBL" id="MCQ1528431.1"/>
    </source>
</evidence>
<reference evidence="7 8" key="1">
    <citation type="submission" date="2021-10" db="EMBL/GenBank/DDBJ databases">
        <title>Lutispora strain m25 sp. nov., a thermophilic, non-spore-forming bacterium isolated from a lab-scale methanogenic bioreactor digesting anaerobic sludge.</title>
        <authorList>
            <person name="El Houari A."/>
            <person name="Mcdonald J."/>
        </authorList>
    </citation>
    <scope>NUCLEOTIDE SEQUENCE [LARGE SCALE GENOMIC DNA]</scope>
    <source>
        <strain evidence="8">m25</strain>
    </source>
</reference>
<sequence length="189" mass="21647">MLTFLGVINNENDKNKAEKIYLAYKNTMLYTARSILHDVCLAEDAVSQAFIRIIDNLHLISDINCNKTRGLVVIIVRNISLDMLKHIKNKELIPFDDLENTLEDNDNSPIDYIISEESYSLLLLCISRLNKNYTDILRLSLIYNYSNNEIAQALGISDGNVRARLHRARRALMKELQKEGICNGKENFA</sequence>
<dbReference type="InterPro" id="IPR039425">
    <property type="entry name" value="RNA_pol_sigma-70-like"/>
</dbReference>
<dbReference type="InterPro" id="IPR036388">
    <property type="entry name" value="WH-like_DNA-bd_sf"/>
</dbReference>
<keyword evidence="4" id="KW-0238">DNA-binding</keyword>
<dbReference type="PANTHER" id="PTHR43133:SF8">
    <property type="entry name" value="RNA POLYMERASE SIGMA FACTOR HI_1459-RELATED"/>
    <property type="match status" value="1"/>
</dbReference>
<dbReference type="InterPro" id="IPR013325">
    <property type="entry name" value="RNA_pol_sigma_r2"/>
</dbReference>